<evidence type="ECO:0000256" key="5">
    <source>
        <dbReference type="ARBA" id="ARBA00022519"/>
    </source>
</evidence>
<gene>
    <name evidence="12" type="ORF">AXX12_07310</name>
</gene>
<keyword evidence="7" id="KW-0653">Protein transport</keyword>
<evidence type="ECO:0000256" key="9">
    <source>
        <dbReference type="ARBA" id="ARBA00023136"/>
    </source>
</evidence>
<keyword evidence="6" id="KW-0812">Transmembrane</keyword>
<evidence type="ECO:0000256" key="8">
    <source>
        <dbReference type="ARBA" id="ARBA00022989"/>
    </source>
</evidence>
<feature type="compositionally biased region" description="Gly residues" evidence="10">
    <location>
        <begin position="120"/>
        <end position="152"/>
    </location>
</feature>
<dbReference type="PANTHER" id="PTHR33446">
    <property type="entry name" value="PROTEIN TONB-RELATED"/>
    <property type="match status" value="1"/>
</dbReference>
<sequence>MQLSFRQAFIVSLTIHLLLVPGMGWLAGGWLKSEPTSQLIEIELVAGGSGPGSGSGMAATATMPFSQAAPPSPLPTLPVLPSEPETVADENIAAAPVTSSAIIPQAPSGIDSGPVNGSSSGLGHGQGGGGGSGNGSEFGSGSGTGSGSGSSSGSGTSQSVILPPQVLKRYEPEYPMSARRANQEGVVGLRIEILANGLPGNISVARSSGYEALDDAAEAAVQSWRFVPARDSQSGAPVASVTVLSVAFRLH</sequence>
<name>A0A154BQU4_ANASB</name>
<keyword evidence="4" id="KW-1003">Cell membrane</keyword>
<comment type="subcellular location">
    <subcellularLocation>
        <location evidence="1">Cell inner membrane</location>
        <topology evidence="1">Single-pass membrane protein</topology>
        <orientation evidence="1">Periplasmic side</orientation>
    </subcellularLocation>
</comment>
<dbReference type="RefSeq" id="WP_066241346.1">
    <property type="nucleotide sequence ID" value="NZ_LSGP01000017.1"/>
</dbReference>
<keyword evidence="13" id="KW-1185">Reference proteome</keyword>
<evidence type="ECO:0000256" key="6">
    <source>
        <dbReference type="ARBA" id="ARBA00022692"/>
    </source>
</evidence>
<evidence type="ECO:0000256" key="10">
    <source>
        <dbReference type="SAM" id="MobiDB-lite"/>
    </source>
</evidence>
<dbReference type="SUPFAM" id="SSF74653">
    <property type="entry name" value="TolA/TonB C-terminal domain"/>
    <property type="match status" value="1"/>
</dbReference>
<dbReference type="EMBL" id="LSGP01000017">
    <property type="protein sequence ID" value="KYZ76240.1"/>
    <property type="molecule type" value="Genomic_DNA"/>
</dbReference>
<evidence type="ECO:0000256" key="3">
    <source>
        <dbReference type="ARBA" id="ARBA00022448"/>
    </source>
</evidence>
<dbReference type="GO" id="GO:0015031">
    <property type="term" value="P:protein transport"/>
    <property type="evidence" value="ECO:0007669"/>
    <property type="project" value="UniProtKB-KW"/>
</dbReference>
<proteinExistence type="inferred from homology"/>
<dbReference type="PANTHER" id="PTHR33446:SF2">
    <property type="entry name" value="PROTEIN TONB"/>
    <property type="match status" value="1"/>
</dbReference>
<dbReference type="InterPro" id="IPR037682">
    <property type="entry name" value="TonB_C"/>
</dbReference>
<evidence type="ECO:0000256" key="1">
    <source>
        <dbReference type="ARBA" id="ARBA00004383"/>
    </source>
</evidence>
<comment type="caution">
    <text evidence="12">The sequence shown here is derived from an EMBL/GenBank/DDBJ whole genome shotgun (WGS) entry which is preliminary data.</text>
</comment>
<keyword evidence="8" id="KW-1133">Transmembrane helix</keyword>
<feature type="region of interest" description="Disordered" evidence="10">
    <location>
        <begin position="103"/>
        <end position="163"/>
    </location>
</feature>
<evidence type="ECO:0000313" key="13">
    <source>
        <dbReference type="Proteomes" id="UP000076268"/>
    </source>
</evidence>
<keyword evidence="9" id="KW-0472">Membrane</keyword>
<evidence type="ECO:0000259" key="11">
    <source>
        <dbReference type="PROSITE" id="PS52015"/>
    </source>
</evidence>
<dbReference type="PROSITE" id="PS52015">
    <property type="entry name" value="TONB_CTD"/>
    <property type="match status" value="1"/>
</dbReference>
<dbReference type="Pfam" id="PF03544">
    <property type="entry name" value="TonB_C"/>
    <property type="match status" value="1"/>
</dbReference>
<dbReference type="STRING" id="1794912.AXX12_07310"/>
<dbReference type="AlphaFoldDB" id="A0A154BQU4"/>
<evidence type="ECO:0000256" key="4">
    <source>
        <dbReference type="ARBA" id="ARBA00022475"/>
    </source>
</evidence>
<feature type="domain" description="TonB C-terminal" evidence="11">
    <location>
        <begin position="159"/>
        <end position="251"/>
    </location>
</feature>
<dbReference type="InterPro" id="IPR006260">
    <property type="entry name" value="TonB/TolA_C"/>
</dbReference>
<keyword evidence="3" id="KW-0813">Transport</keyword>
<organism evidence="12 13">
    <name type="scientific">Anaerosporomusa subterranea</name>
    <dbReference type="NCBI Taxonomy" id="1794912"/>
    <lineage>
        <taxon>Bacteria</taxon>
        <taxon>Bacillati</taxon>
        <taxon>Bacillota</taxon>
        <taxon>Negativicutes</taxon>
        <taxon>Acetonemataceae</taxon>
        <taxon>Anaerosporomusa</taxon>
    </lineage>
</organism>
<evidence type="ECO:0000256" key="2">
    <source>
        <dbReference type="ARBA" id="ARBA00006555"/>
    </source>
</evidence>
<dbReference type="GO" id="GO:0031992">
    <property type="term" value="F:energy transducer activity"/>
    <property type="evidence" value="ECO:0007669"/>
    <property type="project" value="TreeGrafter"/>
</dbReference>
<protein>
    <recommendedName>
        <fullName evidence="11">TonB C-terminal domain-containing protein</fullName>
    </recommendedName>
</protein>
<evidence type="ECO:0000256" key="7">
    <source>
        <dbReference type="ARBA" id="ARBA00022927"/>
    </source>
</evidence>
<dbReference type="Proteomes" id="UP000076268">
    <property type="component" value="Unassembled WGS sequence"/>
</dbReference>
<evidence type="ECO:0000313" key="12">
    <source>
        <dbReference type="EMBL" id="KYZ76240.1"/>
    </source>
</evidence>
<dbReference type="Gene3D" id="3.30.1150.10">
    <property type="match status" value="1"/>
</dbReference>
<comment type="similarity">
    <text evidence="2">Belongs to the TonB family.</text>
</comment>
<dbReference type="NCBIfam" id="TIGR01352">
    <property type="entry name" value="tonB_Cterm"/>
    <property type="match status" value="1"/>
</dbReference>
<dbReference type="OrthoDB" id="1681210at2"/>
<reference evidence="12 13" key="1">
    <citation type="submission" date="2016-02" db="EMBL/GenBank/DDBJ databases">
        <title>Anaerosporomusa subterraneum gen. nov., sp. nov., a spore-forming obligate anaerobe isolated from saprolite.</title>
        <authorList>
            <person name="Choi J.K."/>
            <person name="Shah M."/>
            <person name="Yee N."/>
        </authorList>
    </citation>
    <scope>NUCLEOTIDE SEQUENCE [LARGE SCALE GENOMIC DNA]</scope>
    <source>
        <strain evidence="12 13">RU4</strain>
    </source>
</reference>
<keyword evidence="5" id="KW-0997">Cell inner membrane</keyword>
<dbReference type="InterPro" id="IPR051045">
    <property type="entry name" value="TonB-dependent_transducer"/>
</dbReference>
<dbReference type="GO" id="GO:0055085">
    <property type="term" value="P:transmembrane transport"/>
    <property type="evidence" value="ECO:0007669"/>
    <property type="project" value="InterPro"/>
</dbReference>
<accession>A0A154BQU4</accession>
<dbReference type="GO" id="GO:0098797">
    <property type="term" value="C:plasma membrane protein complex"/>
    <property type="evidence" value="ECO:0007669"/>
    <property type="project" value="TreeGrafter"/>
</dbReference>